<name>A0A4Z2HUT0_9TELE</name>
<dbReference type="Proteomes" id="UP000314294">
    <property type="component" value="Unassembled WGS sequence"/>
</dbReference>
<evidence type="ECO:0000313" key="2">
    <source>
        <dbReference type="Proteomes" id="UP000314294"/>
    </source>
</evidence>
<keyword evidence="2" id="KW-1185">Reference proteome</keyword>
<dbReference type="EMBL" id="SRLO01000186">
    <property type="protein sequence ID" value="TNN68672.1"/>
    <property type="molecule type" value="Genomic_DNA"/>
</dbReference>
<proteinExistence type="predicted"/>
<comment type="caution">
    <text evidence="1">The sequence shown here is derived from an EMBL/GenBank/DDBJ whole genome shotgun (WGS) entry which is preliminary data.</text>
</comment>
<sequence length="138" mass="15441">MKKKKRQQQLAKYKYGLVKEKSALPFSVFSCSVSVRVRLELALLERHELRPDLVLLRPHNLAACSGDMMPSVSVSASEPTLTEYSRFGIPMSVLYDLGLGLPSSLSAEELVYRRSVSCLAVRERWAFSLLPSKTALPI</sequence>
<dbReference type="AlphaFoldDB" id="A0A4Z2HUT0"/>
<protein>
    <submittedName>
        <fullName evidence="1">Uncharacterized protein</fullName>
    </submittedName>
</protein>
<evidence type="ECO:0000313" key="1">
    <source>
        <dbReference type="EMBL" id="TNN68672.1"/>
    </source>
</evidence>
<organism evidence="1 2">
    <name type="scientific">Liparis tanakae</name>
    <name type="common">Tanaka's snailfish</name>
    <dbReference type="NCBI Taxonomy" id="230148"/>
    <lineage>
        <taxon>Eukaryota</taxon>
        <taxon>Metazoa</taxon>
        <taxon>Chordata</taxon>
        <taxon>Craniata</taxon>
        <taxon>Vertebrata</taxon>
        <taxon>Euteleostomi</taxon>
        <taxon>Actinopterygii</taxon>
        <taxon>Neopterygii</taxon>
        <taxon>Teleostei</taxon>
        <taxon>Neoteleostei</taxon>
        <taxon>Acanthomorphata</taxon>
        <taxon>Eupercaria</taxon>
        <taxon>Perciformes</taxon>
        <taxon>Cottioidei</taxon>
        <taxon>Cottales</taxon>
        <taxon>Liparidae</taxon>
        <taxon>Liparis</taxon>
    </lineage>
</organism>
<accession>A0A4Z2HUT0</accession>
<gene>
    <name evidence="1" type="ORF">EYF80_021081</name>
</gene>
<reference evidence="1 2" key="1">
    <citation type="submission" date="2019-03" db="EMBL/GenBank/DDBJ databases">
        <title>First draft genome of Liparis tanakae, snailfish: a comprehensive survey of snailfish specific genes.</title>
        <authorList>
            <person name="Kim W."/>
            <person name="Song I."/>
            <person name="Jeong J.-H."/>
            <person name="Kim D."/>
            <person name="Kim S."/>
            <person name="Ryu S."/>
            <person name="Song J.Y."/>
            <person name="Lee S.K."/>
        </authorList>
    </citation>
    <scope>NUCLEOTIDE SEQUENCE [LARGE SCALE GENOMIC DNA]</scope>
    <source>
        <tissue evidence="1">Muscle</tissue>
    </source>
</reference>